<evidence type="ECO:0000313" key="2">
    <source>
        <dbReference type="Proteomes" id="UP001283361"/>
    </source>
</evidence>
<reference evidence="1" key="1">
    <citation type="journal article" date="2023" name="G3 (Bethesda)">
        <title>A reference genome for the long-term kleptoplast-retaining sea slug Elysia crispata morphotype clarki.</title>
        <authorList>
            <person name="Eastman K.E."/>
            <person name="Pendleton A.L."/>
            <person name="Shaikh M.A."/>
            <person name="Suttiyut T."/>
            <person name="Ogas R."/>
            <person name="Tomko P."/>
            <person name="Gavelis G."/>
            <person name="Widhalm J.R."/>
            <person name="Wisecaver J.H."/>
        </authorList>
    </citation>
    <scope>NUCLEOTIDE SEQUENCE</scope>
    <source>
        <strain evidence="1">ECLA1</strain>
    </source>
</reference>
<organism evidence="1 2">
    <name type="scientific">Elysia crispata</name>
    <name type="common">lettuce slug</name>
    <dbReference type="NCBI Taxonomy" id="231223"/>
    <lineage>
        <taxon>Eukaryota</taxon>
        <taxon>Metazoa</taxon>
        <taxon>Spiralia</taxon>
        <taxon>Lophotrochozoa</taxon>
        <taxon>Mollusca</taxon>
        <taxon>Gastropoda</taxon>
        <taxon>Heterobranchia</taxon>
        <taxon>Euthyneura</taxon>
        <taxon>Panpulmonata</taxon>
        <taxon>Sacoglossa</taxon>
        <taxon>Placobranchoidea</taxon>
        <taxon>Plakobranchidae</taxon>
        <taxon>Elysia</taxon>
    </lineage>
</organism>
<accession>A0AAE0XDS1</accession>
<keyword evidence="2" id="KW-1185">Reference proteome</keyword>
<dbReference type="AlphaFoldDB" id="A0AAE0XDS1"/>
<dbReference type="Proteomes" id="UP001283361">
    <property type="component" value="Unassembled WGS sequence"/>
</dbReference>
<dbReference type="EMBL" id="JAWDGP010008107">
    <property type="protein sequence ID" value="KAK3690712.1"/>
    <property type="molecule type" value="Genomic_DNA"/>
</dbReference>
<protein>
    <submittedName>
        <fullName evidence="1">Uncharacterized protein</fullName>
    </submittedName>
</protein>
<comment type="caution">
    <text evidence="1">The sequence shown here is derived from an EMBL/GenBank/DDBJ whole genome shotgun (WGS) entry which is preliminary data.</text>
</comment>
<gene>
    <name evidence="1" type="ORF">RRG08_061152</name>
</gene>
<proteinExistence type="predicted"/>
<name>A0AAE0XDS1_9GAST</name>
<sequence>MGFPAPFSQQTPITRWDFWFITLRGQYTSQDSCSAAVLVELGQFFLRDRISFMVGWVVSSSRSLLDWLGKL</sequence>
<evidence type="ECO:0000313" key="1">
    <source>
        <dbReference type="EMBL" id="KAK3690712.1"/>
    </source>
</evidence>